<evidence type="ECO:0000313" key="4">
    <source>
        <dbReference type="EMBL" id="ACJ28869.1"/>
    </source>
</evidence>
<gene>
    <name evidence="4" type="ordered locus">swp_2116</name>
</gene>
<dbReference type="CDD" id="cd07381">
    <property type="entry name" value="MPP_CapA"/>
    <property type="match status" value="1"/>
</dbReference>
<dbReference type="Gene3D" id="3.60.21.10">
    <property type="match status" value="1"/>
</dbReference>
<dbReference type="OrthoDB" id="9810718at2"/>
<dbReference type="SUPFAM" id="SSF49464">
    <property type="entry name" value="Carboxypeptidase regulatory domain-like"/>
    <property type="match status" value="1"/>
</dbReference>
<sequence length="685" mass="75463">MTFKLICCSVFLLSANVATAADLITLKGRVFTEAHRPIALAQVSVGQQLVQTDNEGRYELKVAAAESYLLKLQAKGHYQGLQTFSHYELGASNNTIGDIQLVAEKAGRTLLTFGGDVMMGRRYAKPRFNNAVIINAESKTEDTRSIVQHVKPYLSLADLASVNLETQIAAHKPAERAPKSVTFYSPPETLAALEWAGIDFVTLGNNHTYDYLDEGLESTLAYLAQSPLAYAGAGKDQADALAAYRTTLNGNPFSFLGYVGWQGNFTPNQTASLKKGGAAFGSEDNIQASVAQEASASRTTVVQYHGGLEYSAEPTMVLEQKLKLAIDSGADLAVGHHPHVTQGFEIYNDKLIAYSMGNFIFDQYFYATPYSFMLNVWMDGDVFHRAEIVPVYLKGYKPTPATGAQRYTVLKRLSTLSKKRGVDIQVSGGHGVITRHSPSRQPGMLTIKPLAKQSVFDLYNSDWSQQLKRVESNKTGIKYRVGKNLVNGSDFESFALFNTAERGWDLDQSPFEITTAEASSGQYALEARLPAKATATIGMTNFRRVYNSSSPMTLALNIKAPQNTKVNLYWQGRKTREKLDTALQQGEKHLISSQLLSGENAQWQNIEAQFNSPRIGYRSIRVLVEFENLSQSSESIYVDDINLIEWQSAFSSQPNFKPMSDDAAAASHIGFDRPLAANEQVTLSF</sequence>
<feature type="domain" description="Capsule synthesis protein CapA" evidence="3">
    <location>
        <begin position="110"/>
        <end position="363"/>
    </location>
</feature>
<dbReference type="eggNOG" id="COG2843">
    <property type="taxonomic scope" value="Bacteria"/>
</dbReference>
<dbReference type="Gene3D" id="2.60.120.260">
    <property type="entry name" value="Galactose-binding domain-like"/>
    <property type="match status" value="1"/>
</dbReference>
<dbReference type="InterPro" id="IPR029052">
    <property type="entry name" value="Metallo-depent_PP-like"/>
</dbReference>
<evidence type="ECO:0000256" key="2">
    <source>
        <dbReference type="SAM" id="SignalP"/>
    </source>
</evidence>
<evidence type="ECO:0000256" key="1">
    <source>
        <dbReference type="ARBA" id="ARBA00005662"/>
    </source>
</evidence>
<dbReference type="PANTHER" id="PTHR33393:SF13">
    <property type="entry name" value="PGA BIOSYNTHESIS PROTEIN CAPA"/>
    <property type="match status" value="1"/>
</dbReference>
<keyword evidence="2" id="KW-0732">Signal</keyword>
<dbReference type="InterPro" id="IPR052169">
    <property type="entry name" value="CW_Biosynth-Accessory"/>
</dbReference>
<proteinExistence type="inferred from homology"/>
<dbReference type="Pfam" id="PF09587">
    <property type="entry name" value="PGA_cap"/>
    <property type="match status" value="1"/>
</dbReference>
<name>B8CLU5_SHEPW</name>
<dbReference type="Proteomes" id="UP000000753">
    <property type="component" value="Chromosome"/>
</dbReference>
<comment type="similarity">
    <text evidence="1">Belongs to the CapA family.</text>
</comment>
<evidence type="ECO:0000313" key="5">
    <source>
        <dbReference type="Proteomes" id="UP000000753"/>
    </source>
</evidence>
<feature type="signal peptide" evidence="2">
    <location>
        <begin position="1"/>
        <end position="20"/>
    </location>
</feature>
<dbReference type="InterPro" id="IPR008969">
    <property type="entry name" value="CarboxyPept-like_regulatory"/>
</dbReference>
<dbReference type="EMBL" id="CP000472">
    <property type="protein sequence ID" value="ACJ28869.1"/>
    <property type="molecule type" value="Genomic_DNA"/>
</dbReference>
<dbReference type="RefSeq" id="WP_020912231.1">
    <property type="nucleotide sequence ID" value="NC_011566.1"/>
</dbReference>
<dbReference type="InterPro" id="IPR019079">
    <property type="entry name" value="Capsule_synth_CapA"/>
</dbReference>
<dbReference type="SMART" id="SM00854">
    <property type="entry name" value="PGA_cap"/>
    <property type="match status" value="1"/>
</dbReference>
<organism evidence="4 5">
    <name type="scientific">Shewanella piezotolerans (strain WP3 / JCM 13877)</name>
    <dbReference type="NCBI Taxonomy" id="225849"/>
    <lineage>
        <taxon>Bacteria</taxon>
        <taxon>Pseudomonadati</taxon>
        <taxon>Pseudomonadota</taxon>
        <taxon>Gammaproteobacteria</taxon>
        <taxon>Alteromonadales</taxon>
        <taxon>Shewanellaceae</taxon>
        <taxon>Shewanella</taxon>
    </lineage>
</organism>
<dbReference type="PANTHER" id="PTHR33393">
    <property type="entry name" value="POLYGLUTAMINE SYNTHESIS ACCESSORY PROTEIN RV0574C-RELATED"/>
    <property type="match status" value="1"/>
</dbReference>
<dbReference type="SUPFAM" id="SSF56300">
    <property type="entry name" value="Metallo-dependent phosphatases"/>
    <property type="match status" value="1"/>
</dbReference>
<dbReference type="AlphaFoldDB" id="B8CLU5"/>
<protein>
    <recommendedName>
        <fullName evidence="3">Capsule synthesis protein CapA domain-containing protein</fullName>
    </recommendedName>
</protein>
<dbReference type="KEGG" id="swp:swp_2116"/>
<feature type="chain" id="PRO_5002866806" description="Capsule synthesis protein CapA domain-containing protein" evidence="2">
    <location>
        <begin position="21"/>
        <end position="685"/>
    </location>
</feature>
<accession>B8CLU5</accession>
<dbReference type="STRING" id="225849.swp_2116"/>
<reference evidence="4 5" key="1">
    <citation type="journal article" date="2008" name="PLoS ONE">
        <title>Environmental adaptation: genomic analysis of the piezotolerant and psychrotolerant deep-sea iron reducing bacterium Shewanella piezotolerans WP3.</title>
        <authorList>
            <person name="Wang F."/>
            <person name="Wang J."/>
            <person name="Jian H."/>
            <person name="Zhang B."/>
            <person name="Li S."/>
            <person name="Wang F."/>
            <person name="Zeng X."/>
            <person name="Gao L."/>
            <person name="Bartlett D.H."/>
            <person name="Yu J."/>
            <person name="Hu S."/>
            <person name="Xiao X."/>
        </authorList>
    </citation>
    <scope>NUCLEOTIDE SEQUENCE [LARGE SCALE GENOMIC DNA]</scope>
    <source>
        <strain evidence="5">WP3 / JCM 13877</strain>
    </source>
</reference>
<dbReference type="HOGENOM" id="CLU_387688_0_0_6"/>
<evidence type="ECO:0000259" key="3">
    <source>
        <dbReference type="SMART" id="SM00854"/>
    </source>
</evidence>
<keyword evidence="5" id="KW-1185">Reference proteome</keyword>